<protein>
    <submittedName>
        <fullName evidence="3">Uncharacterized protein</fullName>
    </submittedName>
</protein>
<evidence type="ECO:0000313" key="4">
    <source>
        <dbReference type="Proteomes" id="UP000009131"/>
    </source>
</evidence>
<gene>
    <name evidence="3" type="primary">Mo01994</name>
    <name evidence="3" type="ORF">E5Q_01994</name>
</gene>
<keyword evidence="1" id="KW-1133">Transmembrane helix</keyword>
<name>G7DXM7_MIXOS</name>
<reference evidence="3 4" key="1">
    <citation type="journal article" date="2011" name="J. Gen. Appl. Microbiol.">
        <title>Draft genome sequencing of the enigmatic basidiomycete Mixia osmundae.</title>
        <authorList>
            <person name="Nishida H."/>
            <person name="Nagatsuka Y."/>
            <person name="Sugiyama J."/>
        </authorList>
    </citation>
    <scope>NUCLEOTIDE SEQUENCE [LARGE SCALE GENOMIC DNA]</scope>
    <source>
        <strain evidence="4">CBS 9802 / IAM 14324 / JCM 22182 / KY 12970</strain>
    </source>
</reference>
<sequence length="499" mass="53548">MMRRNAMLALVASLVAVAFALPAEQVQALTLTSASLTRRDSDQDTWACSLNVYTPVSVQCQFDLEFFANNPATSKMVATGTQGCIAIRTITVVVPNKTGVMGVYIELQSDDKQSVWVITASANLATGGWTAWLLAKGTHTGKISYDDTSLATLDFGQTRQLAPSQSYDVLVALALLSLCKIEAKMRSFAVFAIASAASVCAAVIGSIKVDTNAAAMRRFYQPGTFTVEFLTNDEKPFHCIFDVAMDFDAALGQRYQPTNFAPGCHLGKVSTNELLGNISIFIEVLSSDKSTTIDLSITADKQTSIWTAWLLSTASHVGATYLGDETMRLLALLAVASVTLVKAATSGGNNDDSHIVAKRVIPRTVFTVDLLIGGNTLFECIFDVETDFGAPLSQRYTPGNFHGDCQLGRISVNELLGDISVLIELVSTDKTTTIDISVAADMQTGTWRAWLLSTASHVGSTYLDDKTGADLLLNDDADSGAQLPRCFYDTKLNQPGVSC</sequence>
<proteinExistence type="predicted"/>
<dbReference type="Proteomes" id="UP000009131">
    <property type="component" value="Unassembled WGS sequence"/>
</dbReference>
<dbReference type="InParanoid" id="G7DXM7"/>
<reference evidence="3 4" key="2">
    <citation type="journal article" date="2012" name="Open Biol.">
        <title>Characteristics of nucleosomes and linker DNA regions on the genome of the basidiomycete Mixia osmundae revealed by mono- and dinucleosome mapping.</title>
        <authorList>
            <person name="Nishida H."/>
            <person name="Kondo S."/>
            <person name="Matsumoto T."/>
            <person name="Suzuki Y."/>
            <person name="Yoshikawa H."/>
            <person name="Taylor T.D."/>
            <person name="Sugiyama J."/>
        </authorList>
    </citation>
    <scope>NUCLEOTIDE SEQUENCE [LARGE SCALE GENOMIC DNA]</scope>
    <source>
        <strain evidence="4">CBS 9802 / IAM 14324 / JCM 22182 / KY 12970</strain>
    </source>
</reference>
<dbReference type="EMBL" id="BABT02000061">
    <property type="protein sequence ID" value="GAA95337.1"/>
    <property type="molecule type" value="Genomic_DNA"/>
</dbReference>
<keyword evidence="2" id="KW-0732">Signal</keyword>
<comment type="caution">
    <text evidence="3">The sequence shown here is derived from an EMBL/GenBank/DDBJ whole genome shotgun (WGS) entry which is preliminary data.</text>
</comment>
<evidence type="ECO:0000256" key="1">
    <source>
        <dbReference type="SAM" id="Phobius"/>
    </source>
</evidence>
<evidence type="ECO:0000313" key="3">
    <source>
        <dbReference type="EMBL" id="GAA95337.1"/>
    </source>
</evidence>
<feature type="transmembrane region" description="Helical" evidence="1">
    <location>
        <begin position="188"/>
        <end position="209"/>
    </location>
</feature>
<organism evidence="3 4">
    <name type="scientific">Mixia osmundae (strain CBS 9802 / IAM 14324 / JCM 22182 / KY 12970)</name>
    <dbReference type="NCBI Taxonomy" id="764103"/>
    <lineage>
        <taxon>Eukaryota</taxon>
        <taxon>Fungi</taxon>
        <taxon>Dikarya</taxon>
        <taxon>Basidiomycota</taxon>
        <taxon>Pucciniomycotina</taxon>
        <taxon>Mixiomycetes</taxon>
        <taxon>Mixiales</taxon>
        <taxon>Mixiaceae</taxon>
        <taxon>Mixia</taxon>
    </lineage>
</organism>
<evidence type="ECO:0000256" key="2">
    <source>
        <dbReference type="SAM" id="SignalP"/>
    </source>
</evidence>
<dbReference type="AlphaFoldDB" id="G7DXM7"/>
<feature type="chain" id="PRO_5009955569" evidence="2">
    <location>
        <begin position="29"/>
        <end position="499"/>
    </location>
</feature>
<dbReference type="RefSeq" id="XP_014569804.1">
    <property type="nucleotide sequence ID" value="XM_014714318.1"/>
</dbReference>
<accession>G7DXM7</accession>
<keyword evidence="1" id="KW-0472">Membrane</keyword>
<keyword evidence="4" id="KW-1185">Reference proteome</keyword>
<feature type="signal peptide" evidence="2">
    <location>
        <begin position="1"/>
        <end position="28"/>
    </location>
</feature>
<dbReference type="HOGENOM" id="CLU_546392_0_0_1"/>
<keyword evidence="1" id="KW-0812">Transmembrane</keyword>